<name>A0ABV7RNT1_9GAMM</name>
<dbReference type="Pfam" id="PF01593">
    <property type="entry name" value="Amino_oxidase"/>
    <property type="match status" value="1"/>
</dbReference>
<dbReference type="PANTHER" id="PTHR43563">
    <property type="entry name" value="AMINE OXIDASE"/>
    <property type="match status" value="1"/>
</dbReference>
<dbReference type="Gene3D" id="3.90.660.10">
    <property type="match status" value="1"/>
</dbReference>
<dbReference type="SUPFAM" id="SSF51905">
    <property type="entry name" value="FAD/NAD(P)-binding domain"/>
    <property type="match status" value="1"/>
</dbReference>
<protein>
    <submittedName>
        <fullName evidence="3">Flavin monoamine oxidase family protein</fullName>
    </submittedName>
</protein>
<keyword evidence="4" id="KW-1185">Reference proteome</keyword>
<dbReference type="InterPro" id="IPR036188">
    <property type="entry name" value="FAD/NAD-bd_sf"/>
</dbReference>
<dbReference type="EMBL" id="JBHRXK010000002">
    <property type="protein sequence ID" value="MFC3550297.1"/>
    <property type="molecule type" value="Genomic_DNA"/>
</dbReference>
<evidence type="ECO:0000313" key="4">
    <source>
        <dbReference type="Proteomes" id="UP001595740"/>
    </source>
</evidence>
<dbReference type="SUPFAM" id="SSF54373">
    <property type="entry name" value="FAD-linked reductases, C-terminal domain"/>
    <property type="match status" value="1"/>
</dbReference>
<organism evidence="3 4">
    <name type="scientific">Lysobacter cavernae</name>
    <dbReference type="NCBI Taxonomy" id="1685901"/>
    <lineage>
        <taxon>Bacteria</taxon>
        <taxon>Pseudomonadati</taxon>
        <taxon>Pseudomonadota</taxon>
        <taxon>Gammaproteobacteria</taxon>
        <taxon>Lysobacterales</taxon>
        <taxon>Lysobacteraceae</taxon>
        <taxon>Lysobacter</taxon>
    </lineage>
</organism>
<dbReference type="RefSeq" id="WP_386758068.1">
    <property type="nucleotide sequence ID" value="NZ_JBHRXK010000002.1"/>
</dbReference>
<dbReference type="InterPro" id="IPR002937">
    <property type="entry name" value="Amino_oxidase"/>
</dbReference>
<comment type="similarity">
    <text evidence="1">Belongs to the flavin monoamine oxidase family.</text>
</comment>
<dbReference type="Gene3D" id="1.10.405.10">
    <property type="entry name" value="Guanine Nucleotide Dissociation Inhibitor, domain 1"/>
    <property type="match status" value="1"/>
</dbReference>
<feature type="domain" description="Amine oxidase" evidence="2">
    <location>
        <begin position="90"/>
        <end position="530"/>
    </location>
</feature>
<sequence length="539" mass="58316">MDTAPRSIEPPMSRTPLFHLLRRAARIAQAARHAPSPLDEFYERGRALRVDATRRRLLQGAGAALVLAGCTQLPQPDASGGEVVIVGAGIAGLTAAWRLRQQGVAARVFEAQNRIGGRMLSLRDHFTLDRSGDGPVIELGGELIDSDHVHIRALAAELGLTLDDLLDGETAHDTWYFDGRRIGEREIVEAFVPVAAAIERDVAALGDGDLDHRDSNPAFRALDARSIAQWLDDNGVSGWLRKLIDVAYTTEMGLEIGEQSALNLLTFIGTDDPDAFKVFGESDERFHVRGGNDLIPKRLGDRLAGAIETGYVLEALRGDADGYTLTFRRGAASHDVRARQVILALPLTLLRQVELALELPAAKRRAIETAAYGSNAKLMIGYDRRVWREHDANGASMSDLAYQTTWDTSRKQAGSGGVLTNFTGGRHGIELGQGTPKEQAARATASLERVFPGIASARGRGREARFHWPSHPWSLGSYLCFRPGDWSSLRGAIGESVDGLHFAGEHCALDTQGFMEGGCESGEAAARAVLARLGLRQAA</sequence>
<proteinExistence type="inferred from homology"/>
<dbReference type="Gene3D" id="3.50.50.60">
    <property type="entry name" value="FAD/NAD(P)-binding domain"/>
    <property type="match status" value="1"/>
</dbReference>
<dbReference type="PANTHER" id="PTHR43563:SF1">
    <property type="entry name" value="AMINE OXIDASE [FLAVIN-CONTAINING] B"/>
    <property type="match status" value="1"/>
</dbReference>
<reference evidence="4" key="1">
    <citation type="journal article" date="2019" name="Int. J. Syst. Evol. Microbiol.">
        <title>The Global Catalogue of Microorganisms (GCM) 10K type strain sequencing project: providing services to taxonomists for standard genome sequencing and annotation.</title>
        <authorList>
            <consortium name="The Broad Institute Genomics Platform"/>
            <consortium name="The Broad Institute Genome Sequencing Center for Infectious Disease"/>
            <person name="Wu L."/>
            <person name="Ma J."/>
        </authorList>
    </citation>
    <scope>NUCLEOTIDE SEQUENCE [LARGE SCALE GENOMIC DNA]</scope>
    <source>
        <strain evidence="4">KCTC 42875</strain>
    </source>
</reference>
<dbReference type="InterPro" id="IPR050703">
    <property type="entry name" value="Flavin_MAO"/>
</dbReference>
<comment type="caution">
    <text evidence="3">The sequence shown here is derived from an EMBL/GenBank/DDBJ whole genome shotgun (WGS) entry which is preliminary data.</text>
</comment>
<gene>
    <name evidence="3" type="ORF">ACFOLC_04640</name>
</gene>
<evidence type="ECO:0000256" key="1">
    <source>
        <dbReference type="ARBA" id="ARBA00005995"/>
    </source>
</evidence>
<evidence type="ECO:0000313" key="3">
    <source>
        <dbReference type="EMBL" id="MFC3550297.1"/>
    </source>
</evidence>
<evidence type="ECO:0000259" key="2">
    <source>
        <dbReference type="Pfam" id="PF01593"/>
    </source>
</evidence>
<accession>A0ABV7RNT1</accession>
<dbReference type="Proteomes" id="UP001595740">
    <property type="component" value="Unassembled WGS sequence"/>
</dbReference>